<evidence type="ECO:0000313" key="1">
    <source>
        <dbReference type="EMBL" id="UWZ78597.1"/>
    </source>
</evidence>
<evidence type="ECO:0000313" key="2">
    <source>
        <dbReference type="Proteomes" id="UP001060414"/>
    </source>
</evidence>
<dbReference type="CDD" id="cd16377">
    <property type="entry name" value="23S_rRNA_IVP_like"/>
    <property type="match status" value="1"/>
</dbReference>
<organism evidence="1 2">
    <name type="scientific">Geoalkalibacter halelectricus</name>
    <dbReference type="NCBI Taxonomy" id="2847045"/>
    <lineage>
        <taxon>Bacteria</taxon>
        <taxon>Pseudomonadati</taxon>
        <taxon>Thermodesulfobacteriota</taxon>
        <taxon>Desulfuromonadia</taxon>
        <taxon>Desulfuromonadales</taxon>
        <taxon>Geoalkalibacteraceae</taxon>
        <taxon>Geoalkalibacter</taxon>
    </lineage>
</organism>
<accession>A0ABY5ZHJ1</accession>
<dbReference type="NCBIfam" id="TIGR02436">
    <property type="entry name" value="four helix bundle protein"/>
    <property type="match status" value="1"/>
</dbReference>
<proteinExistence type="predicted"/>
<dbReference type="InterPro" id="IPR036583">
    <property type="entry name" value="23S_rRNA_IVS_sf"/>
</dbReference>
<sequence>MEKPHKKLNVWQKAVDLSVDTYRITESFPKSELFGLVSQMRRAAVSVPANIAEGAARTGAKDQLHFLNIARASLSELDTHLEIALRIKLVSGTDAQLVSSLMTDVDRLLYGYMKSVRKLVS</sequence>
<dbReference type="EMBL" id="CP092109">
    <property type="protein sequence ID" value="UWZ78597.1"/>
    <property type="molecule type" value="Genomic_DNA"/>
</dbReference>
<dbReference type="Pfam" id="PF05635">
    <property type="entry name" value="23S_rRNA_IVP"/>
    <property type="match status" value="1"/>
</dbReference>
<dbReference type="Proteomes" id="UP001060414">
    <property type="component" value="Chromosome"/>
</dbReference>
<gene>
    <name evidence="1" type="ORF">L9S41_13020</name>
</gene>
<name>A0ABY5ZHJ1_9BACT</name>
<dbReference type="InterPro" id="IPR012657">
    <property type="entry name" value="23S_rRNA-intervening_sequence"/>
</dbReference>
<protein>
    <submittedName>
        <fullName evidence="1">Four helix bundle protein</fullName>
    </submittedName>
</protein>
<dbReference type="SUPFAM" id="SSF158446">
    <property type="entry name" value="IVS-encoded protein-like"/>
    <property type="match status" value="1"/>
</dbReference>
<keyword evidence="2" id="KW-1185">Reference proteome</keyword>
<dbReference type="PANTHER" id="PTHR38471:SF2">
    <property type="entry name" value="FOUR HELIX BUNDLE PROTEIN"/>
    <property type="match status" value="1"/>
</dbReference>
<dbReference type="Gene3D" id="1.20.1440.60">
    <property type="entry name" value="23S rRNA-intervening sequence"/>
    <property type="match status" value="1"/>
</dbReference>
<dbReference type="PANTHER" id="PTHR38471">
    <property type="entry name" value="FOUR HELIX BUNDLE PROTEIN"/>
    <property type="match status" value="1"/>
</dbReference>
<reference evidence="1" key="1">
    <citation type="journal article" date="2022" name="Environ. Microbiol.">
        <title>Geoalkalibacter halelectricus SAP #1 sp. nov. possessing extracellular electron transfer and mineral#reducing capabilities from a haloalkaline environment.</title>
        <authorList>
            <person name="Yadav S."/>
            <person name="Singh R."/>
            <person name="Sundharam S.S."/>
            <person name="Chaudhary S."/>
            <person name="Krishnamurthi S."/>
            <person name="Patil S.A."/>
        </authorList>
    </citation>
    <scope>NUCLEOTIDE SEQUENCE</scope>
    <source>
        <strain evidence="1">SAP-1</strain>
    </source>
</reference>
<dbReference type="RefSeq" id="WP_260746951.1">
    <property type="nucleotide sequence ID" value="NZ_CP092109.1"/>
</dbReference>